<reference evidence="2 3" key="1">
    <citation type="submission" date="2023-02" db="EMBL/GenBank/DDBJ databases">
        <title>Host association and intracellularity evolved multiple times independently in the Rickettsiales.</title>
        <authorList>
            <person name="Castelli M."/>
            <person name="Nardi T."/>
            <person name="Gammuto L."/>
            <person name="Bellinzona G."/>
            <person name="Sabaneyeva E."/>
            <person name="Potekhin A."/>
            <person name="Serra V."/>
            <person name="Petroni G."/>
            <person name="Sassera D."/>
        </authorList>
    </citation>
    <scope>NUCLEOTIDE SEQUENCE [LARGE SCALE GENOMIC DNA]</scope>
    <source>
        <strain evidence="2 3">BOD18</strain>
    </source>
</reference>
<feature type="region of interest" description="Disordered" evidence="1">
    <location>
        <begin position="26"/>
        <end position="45"/>
    </location>
</feature>
<sequence length="78" mass="9035">MGEASVYPRLYYDLSSGNSKLIKNERAQVARSPTRPNTHSHTQKRHSFPLVKRIMFEICLQYTKAAIDMQEVNMYISS</sequence>
<gene>
    <name evidence="2" type="ORF">Cyrtocomes_00176</name>
</gene>
<protein>
    <submittedName>
        <fullName evidence="2">Uncharacterized protein</fullName>
    </submittedName>
</protein>
<comment type="caution">
    <text evidence="2">The sequence shown here is derived from an EMBL/GenBank/DDBJ whole genome shotgun (WGS) entry which is preliminary data.</text>
</comment>
<accession>A0ABU5L6R7</accession>
<dbReference type="EMBL" id="JARGYT010000006">
    <property type="protein sequence ID" value="MDZ5761818.1"/>
    <property type="molecule type" value="Genomic_DNA"/>
</dbReference>
<proteinExistence type="predicted"/>
<keyword evidence="3" id="KW-1185">Reference proteome</keyword>
<dbReference type="Proteomes" id="UP001293791">
    <property type="component" value="Unassembled WGS sequence"/>
</dbReference>
<name>A0ABU5L6R7_9RICK</name>
<evidence type="ECO:0000256" key="1">
    <source>
        <dbReference type="SAM" id="MobiDB-lite"/>
    </source>
</evidence>
<evidence type="ECO:0000313" key="2">
    <source>
        <dbReference type="EMBL" id="MDZ5761818.1"/>
    </source>
</evidence>
<evidence type="ECO:0000313" key="3">
    <source>
        <dbReference type="Proteomes" id="UP001293791"/>
    </source>
</evidence>
<organism evidence="2 3">
    <name type="scientific">Candidatus Cyrtobacter comes</name>
    <dbReference type="NCBI Taxonomy" id="675776"/>
    <lineage>
        <taxon>Bacteria</taxon>
        <taxon>Pseudomonadati</taxon>
        <taxon>Pseudomonadota</taxon>
        <taxon>Alphaproteobacteria</taxon>
        <taxon>Rickettsiales</taxon>
        <taxon>Candidatus Midichloriaceae</taxon>
        <taxon>Candidatus Cyrtobacter</taxon>
    </lineage>
</organism>